<keyword evidence="1 3" id="KW-0597">Phosphoprotein</keyword>
<feature type="domain" description="Response regulatory" evidence="5">
    <location>
        <begin position="4"/>
        <end position="123"/>
    </location>
</feature>
<dbReference type="InterPro" id="IPR039420">
    <property type="entry name" value="WalR-like"/>
</dbReference>
<dbReference type="PANTHER" id="PTHR43214">
    <property type="entry name" value="TWO-COMPONENT RESPONSE REGULATOR"/>
    <property type="match status" value="1"/>
</dbReference>
<dbReference type="Pfam" id="PF00072">
    <property type="entry name" value="Response_reg"/>
    <property type="match status" value="1"/>
</dbReference>
<keyword evidence="7" id="KW-1185">Reference proteome</keyword>
<dbReference type="OrthoDB" id="8585266at2"/>
<name>A0A103E6I9_9BURK</name>
<proteinExistence type="predicted"/>
<dbReference type="SMART" id="SM00448">
    <property type="entry name" value="REC"/>
    <property type="match status" value="1"/>
</dbReference>
<dbReference type="AlphaFoldDB" id="A0A103E6I9"/>
<dbReference type="InterPro" id="IPR011006">
    <property type="entry name" value="CheY-like_superfamily"/>
</dbReference>
<sequence>MSVQVLIADDHPLVLLGIRHALAEGLDVSIVGEAHDPAELFALLERTQCDVVVTDFAMPDKPAADGLDMLNAIRERHPSVRVVVLTMLDNPRLIQTMRQAGALAVLSKRGDLDELPRAVAAASEGRPYIGPQAAATAGIALREADAMRPLSPREVEVVRLCAAGMTMTAIAHRCGRSIKTVSTHKHNAMGKLGLRSDADLFMYASENGLV</sequence>
<dbReference type="Gene3D" id="1.10.10.10">
    <property type="entry name" value="Winged helix-like DNA-binding domain superfamily/Winged helix DNA-binding domain"/>
    <property type="match status" value="1"/>
</dbReference>
<protein>
    <submittedName>
        <fullName evidence="6">LuxR family transcriptional regulator</fullName>
    </submittedName>
</protein>
<evidence type="ECO:0000259" key="4">
    <source>
        <dbReference type="PROSITE" id="PS50043"/>
    </source>
</evidence>
<dbReference type="EMBL" id="LOWA01000014">
    <property type="protein sequence ID" value="KVE29277.1"/>
    <property type="molecule type" value="Genomic_DNA"/>
</dbReference>
<evidence type="ECO:0000256" key="1">
    <source>
        <dbReference type="ARBA" id="ARBA00022553"/>
    </source>
</evidence>
<dbReference type="SMART" id="SM00421">
    <property type="entry name" value="HTH_LUXR"/>
    <property type="match status" value="1"/>
</dbReference>
<dbReference type="PRINTS" id="PR00038">
    <property type="entry name" value="HTHLUXR"/>
</dbReference>
<dbReference type="PROSITE" id="PS50043">
    <property type="entry name" value="HTH_LUXR_2"/>
    <property type="match status" value="1"/>
</dbReference>
<dbReference type="InterPro" id="IPR000792">
    <property type="entry name" value="Tscrpt_reg_LuxR_C"/>
</dbReference>
<evidence type="ECO:0000313" key="6">
    <source>
        <dbReference type="EMBL" id="KVE29277.1"/>
    </source>
</evidence>
<dbReference type="GO" id="GO:0000160">
    <property type="term" value="P:phosphorelay signal transduction system"/>
    <property type="evidence" value="ECO:0007669"/>
    <property type="project" value="InterPro"/>
</dbReference>
<dbReference type="Proteomes" id="UP000062788">
    <property type="component" value="Unassembled WGS sequence"/>
</dbReference>
<evidence type="ECO:0000313" key="7">
    <source>
        <dbReference type="Proteomes" id="UP000062788"/>
    </source>
</evidence>
<dbReference type="PROSITE" id="PS50110">
    <property type="entry name" value="RESPONSE_REGULATORY"/>
    <property type="match status" value="1"/>
</dbReference>
<gene>
    <name evidence="6" type="ORF">WS67_05325</name>
</gene>
<reference evidence="6 7" key="1">
    <citation type="submission" date="2015-11" db="EMBL/GenBank/DDBJ databases">
        <title>Expanding the genomic diversity of Burkholderia species for the development of highly accurate diagnostics.</title>
        <authorList>
            <person name="Sahl J."/>
            <person name="Keim P."/>
            <person name="Wagner D."/>
        </authorList>
    </citation>
    <scope>NUCLEOTIDE SEQUENCE [LARGE SCALE GENOMIC DNA]</scope>
    <source>
        <strain evidence="6 7">TSV85</strain>
    </source>
</reference>
<dbReference type="CDD" id="cd06170">
    <property type="entry name" value="LuxR_C_like"/>
    <property type="match status" value="1"/>
</dbReference>
<dbReference type="Gene3D" id="3.40.50.2300">
    <property type="match status" value="1"/>
</dbReference>
<dbReference type="RefSeq" id="WP_059513693.1">
    <property type="nucleotide sequence ID" value="NZ_CP013448.1"/>
</dbReference>
<comment type="caution">
    <text evidence="6">The sequence shown here is derived from an EMBL/GenBank/DDBJ whole genome shotgun (WGS) entry which is preliminary data.</text>
</comment>
<dbReference type="InterPro" id="IPR001789">
    <property type="entry name" value="Sig_transdc_resp-reg_receiver"/>
</dbReference>
<dbReference type="SUPFAM" id="SSF52172">
    <property type="entry name" value="CheY-like"/>
    <property type="match status" value="1"/>
</dbReference>
<evidence type="ECO:0000256" key="3">
    <source>
        <dbReference type="PROSITE-ProRule" id="PRU00169"/>
    </source>
</evidence>
<dbReference type="GO" id="GO:0006355">
    <property type="term" value="P:regulation of DNA-templated transcription"/>
    <property type="evidence" value="ECO:0007669"/>
    <property type="project" value="InterPro"/>
</dbReference>
<dbReference type="Pfam" id="PF00196">
    <property type="entry name" value="GerE"/>
    <property type="match status" value="1"/>
</dbReference>
<keyword evidence="2" id="KW-0238">DNA-binding</keyword>
<accession>A0A103E6I9</accession>
<dbReference type="GO" id="GO:0003677">
    <property type="term" value="F:DNA binding"/>
    <property type="evidence" value="ECO:0007669"/>
    <property type="project" value="UniProtKB-KW"/>
</dbReference>
<evidence type="ECO:0000256" key="2">
    <source>
        <dbReference type="ARBA" id="ARBA00023125"/>
    </source>
</evidence>
<dbReference type="InterPro" id="IPR058245">
    <property type="entry name" value="NreC/VraR/RcsB-like_REC"/>
</dbReference>
<feature type="domain" description="HTH luxR-type" evidence="4">
    <location>
        <begin position="143"/>
        <end position="208"/>
    </location>
</feature>
<dbReference type="InterPro" id="IPR036388">
    <property type="entry name" value="WH-like_DNA-bd_sf"/>
</dbReference>
<organism evidence="6 7">
    <name type="scientific">Burkholderia singularis</name>
    <dbReference type="NCBI Taxonomy" id="1503053"/>
    <lineage>
        <taxon>Bacteria</taxon>
        <taxon>Pseudomonadati</taxon>
        <taxon>Pseudomonadota</taxon>
        <taxon>Betaproteobacteria</taxon>
        <taxon>Burkholderiales</taxon>
        <taxon>Burkholderiaceae</taxon>
        <taxon>Burkholderia</taxon>
        <taxon>pseudomallei group</taxon>
    </lineage>
</organism>
<dbReference type="InterPro" id="IPR016032">
    <property type="entry name" value="Sig_transdc_resp-reg_C-effctor"/>
</dbReference>
<feature type="modified residue" description="4-aspartylphosphate" evidence="3">
    <location>
        <position position="55"/>
    </location>
</feature>
<dbReference type="SUPFAM" id="SSF46894">
    <property type="entry name" value="C-terminal effector domain of the bipartite response regulators"/>
    <property type="match status" value="1"/>
</dbReference>
<dbReference type="PANTHER" id="PTHR43214:SF17">
    <property type="entry name" value="TRANSCRIPTIONAL REGULATORY PROTEIN RCSB"/>
    <property type="match status" value="1"/>
</dbReference>
<dbReference type="CDD" id="cd17535">
    <property type="entry name" value="REC_NarL-like"/>
    <property type="match status" value="1"/>
</dbReference>
<evidence type="ECO:0000259" key="5">
    <source>
        <dbReference type="PROSITE" id="PS50110"/>
    </source>
</evidence>